<protein>
    <submittedName>
        <fullName evidence="5">AMP-binding protein</fullName>
    </submittedName>
</protein>
<feature type="domain" description="AMP-binding enzyme C-terminal" evidence="4">
    <location>
        <begin position="354"/>
        <end position="431"/>
    </location>
</feature>
<dbReference type="PANTHER" id="PTHR43201">
    <property type="entry name" value="ACYL-COA SYNTHETASE"/>
    <property type="match status" value="1"/>
</dbReference>
<dbReference type="Proteomes" id="UP000324726">
    <property type="component" value="Unassembled WGS sequence"/>
</dbReference>
<dbReference type="RefSeq" id="WP_148811595.1">
    <property type="nucleotide sequence ID" value="NZ_VSZI01000001.1"/>
</dbReference>
<dbReference type="SUPFAM" id="SSF56801">
    <property type="entry name" value="Acetyl-CoA synthetase-like"/>
    <property type="match status" value="1"/>
</dbReference>
<evidence type="ECO:0000259" key="4">
    <source>
        <dbReference type="Pfam" id="PF13193"/>
    </source>
</evidence>
<evidence type="ECO:0000313" key="6">
    <source>
        <dbReference type="Proteomes" id="UP000324726"/>
    </source>
</evidence>
<dbReference type="Gene3D" id="3.30.300.30">
    <property type="match status" value="1"/>
</dbReference>
<dbReference type="PANTHER" id="PTHR43201:SF5">
    <property type="entry name" value="MEDIUM-CHAIN ACYL-COA LIGASE ACSF2, MITOCHONDRIAL"/>
    <property type="match status" value="1"/>
</dbReference>
<evidence type="ECO:0000256" key="2">
    <source>
        <dbReference type="ARBA" id="ARBA00022598"/>
    </source>
</evidence>
<name>A0A5D4FUY4_9CORY</name>
<dbReference type="Pfam" id="PF13193">
    <property type="entry name" value="AMP-binding_C"/>
    <property type="match status" value="1"/>
</dbReference>
<dbReference type="Gene3D" id="3.40.50.12780">
    <property type="entry name" value="N-terminal domain of ligase-like"/>
    <property type="match status" value="1"/>
</dbReference>
<dbReference type="InterPro" id="IPR025110">
    <property type="entry name" value="AMP-bd_C"/>
</dbReference>
<gene>
    <name evidence="5" type="ORF">FYJ87_02600</name>
</gene>
<sequence length="448" mass="46440">MSTNNETQELGRFGDRGDGHSKFIYPAKIDDGTGMATLEAFEVSATNLKAARGMLSQVLDGRSSILPVPAADSPDAGASDELKKVMRAGEPVEAGTLVATTSGSTGTPKGALLSAANLRSSARATEQVLRKKLKVEPGPWLLALPAHHIAGLQVILRGMMAGFTPVATTALIEGTGFSVSGFAADAAALKKRFPHEDLHTSLVPPQVHSLLESEEGIEALKLFGAVLIGGAALGDKARQQLDEAGVNYVLTYGSSETSGGMVYDGQALPGASVRIEDADANGAGRIVLEGPMVARGYRNNDEDCFPELGVYRTSDIGALDGDTLQVLGRADGAINTGGVKVLPEQSENATRSHAVVNGEAVSEICVSGVSDEHWGEAVVAVLRTAGTEASGDPVEVTDAVRSSMREAGCADYLIPRRAFAVAELPKTGPGKLDRIAIAELARQACAAN</sequence>
<dbReference type="EMBL" id="VSZI01000001">
    <property type="protein sequence ID" value="TYR19907.1"/>
    <property type="molecule type" value="Genomic_DNA"/>
</dbReference>
<feature type="domain" description="AMP-dependent synthetase/ligase" evidence="3">
    <location>
        <begin position="97"/>
        <end position="297"/>
    </location>
</feature>
<dbReference type="InterPro" id="IPR000873">
    <property type="entry name" value="AMP-dep_synth/lig_dom"/>
</dbReference>
<dbReference type="Pfam" id="PF00501">
    <property type="entry name" value="AMP-binding"/>
    <property type="match status" value="1"/>
</dbReference>
<evidence type="ECO:0000256" key="1">
    <source>
        <dbReference type="ARBA" id="ARBA00006432"/>
    </source>
</evidence>
<dbReference type="GO" id="GO:0006631">
    <property type="term" value="P:fatty acid metabolic process"/>
    <property type="evidence" value="ECO:0007669"/>
    <property type="project" value="TreeGrafter"/>
</dbReference>
<comment type="similarity">
    <text evidence="1">Belongs to the ATP-dependent AMP-binding enzyme family.</text>
</comment>
<dbReference type="AlphaFoldDB" id="A0A5D4FUY4"/>
<keyword evidence="2" id="KW-0436">Ligase</keyword>
<evidence type="ECO:0000259" key="3">
    <source>
        <dbReference type="Pfam" id="PF00501"/>
    </source>
</evidence>
<accession>A0A5D4FUY4</accession>
<organism evidence="5 6">
    <name type="scientific">Corynebacterium urealyticum</name>
    <dbReference type="NCBI Taxonomy" id="43771"/>
    <lineage>
        <taxon>Bacteria</taxon>
        <taxon>Bacillati</taxon>
        <taxon>Actinomycetota</taxon>
        <taxon>Actinomycetes</taxon>
        <taxon>Mycobacteriales</taxon>
        <taxon>Corynebacteriaceae</taxon>
        <taxon>Corynebacterium</taxon>
    </lineage>
</organism>
<dbReference type="InterPro" id="IPR042099">
    <property type="entry name" value="ANL_N_sf"/>
</dbReference>
<evidence type="ECO:0000313" key="5">
    <source>
        <dbReference type="EMBL" id="TYR19907.1"/>
    </source>
</evidence>
<dbReference type="InterPro" id="IPR045851">
    <property type="entry name" value="AMP-bd_C_sf"/>
</dbReference>
<dbReference type="GO" id="GO:0031956">
    <property type="term" value="F:medium-chain fatty acid-CoA ligase activity"/>
    <property type="evidence" value="ECO:0007669"/>
    <property type="project" value="TreeGrafter"/>
</dbReference>
<reference evidence="5 6" key="1">
    <citation type="submission" date="2019-08" db="EMBL/GenBank/DDBJ databases">
        <title>Draft genome of C. urealyticum strain VH4248.</title>
        <authorList>
            <person name="Navas J."/>
        </authorList>
    </citation>
    <scope>NUCLEOTIDE SEQUENCE [LARGE SCALE GENOMIC DNA]</scope>
    <source>
        <strain evidence="5 6">VH4248</strain>
    </source>
</reference>
<comment type="caution">
    <text evidence="5">The sequence shown here is derived from an EMBL/GenBank/DDBJ whole genome shotgun (WGS) entry which is preliminary data.</text>
</comment>
<proteinExistence type="inferred from homology"/>